<reference evidence="1 2" key="1">
    <citation type="journal article" date="2014" name="Agronomy (Basel)">
        <title>A Draft Genome Sequence for Ensete ventricosum, the Drought-Tolerant Tree Against Hunger.</title>
        <authorList>
            <person name="Harrison J."/>
            <person name="Moore K.A."/>
            <person name="Paszkiewicz K."/>
            <person name="Jones T."/>
            <person name="Grant M."/>
            <person name="Ambacheew D."/>
            <person name="Muzemil S."/>
            <person name="Studholme D.J."/>
        </authorList>
    </citation>
    <scope>NUCLEOTIDE SEQUENCE [LARGE SCALE GENOMIC DNA]</scope>
</reference>
<accession>A0A426YKJ3</accession>
<evidence type="ECO:0000313" key="2">
    <source>
        <dbReference type="Proteomes" id="UP000287651"/>
    </source>
</evidence>
<organism evidence="1 2">
    <name type="scientific">Ensete ventricosum</name>
    <name type="common">Abyssinian banana</name>
    <name type="synonym">Musa ensete</name>
    <dbReference type="NCBI Taxonomy" id="4639"/>
    <lineage>
        <taxon>Eukaryota</taxon>
        <taxon>Viridiplantae</taxon>
        <taxon>Streptophyta</taxon>
        <taxon>Embryophyta</taxon>
        <taxon>Tracheophyta</taxon>
        <taxon>Spermatophyta</taxon>
        <taxon>Magnoliopsida</taxon>
        <taxon>Liliopsida</taxon>
        <taxon>Zingiberales</taxon>
        <taxon>Musaceae</taxon>
        <taxon>Ensete</taxon>
    </lineage>
</organism>
<dbReference type="Proteomes" id="UP000287651">
    <property type="component" value="Unassembled WGS sequence"/>
</dbReference>
<sequence>MSTLRSWSLVSDITIKVSLPNEVLNMIFEVVSFLGVMSILLMEAIISSFVPPLGTHLDRIGRPKELLLLDGTPRISTTKCPTNWARDSSLPRLSLRSEATVGLGRALAKNFGSNSFMSWLNDEIENDLSRLYHIRAGPLRVVGLFELPP</sequence>
<protein>
    <submittedName>
        <fullName evidence="1">Uncharacterized protein</fullName>
    </submittedName>
</protein>
<comment type="caution">
    <text evidence="1">The sequence shown here is derived from an EMBL/GenBank/DDBJ whole genome shotgun (WGS) entry which is preliminary data.</text>
</comment>
<proteinExistence type="predicted"/>
<dbReference type="EMBL" id="AMZH03011751">
    <property type="protein sequence ID" value="RRT52281.1"/>
    <property type="molecule type" value="Genomic_DNA"/>
</dbReference>
<evidence type="ECO:0000313" key="1">
    <source>
        <dbReference type="EMBL" id="RRT52281.1"/>
    </source>
</evidence>
<dbReference type="AlphaFoldDB" id="A0A426YKJ3"/>
<gene>
    <name evidence="1" type="ORF">B296_00029167</name>
</gene>
<name>A0A426YKJ3_ENSVE</name>